<feature type="domain" description="Phosphatidic acid phosphatase type 2/haloperoxidase" evidence="3">
    <location>
        <begin position="293"/>
        <end position="419"/>
    </location>
</feature>
<dbReference type="PANTHER" id="PTHR34599">
    <property type="entry name" value="PEROXIDASE-RELATED"/>
    <property type="match status" value="1"/>
</dbReference>
<evidence type="ECO:0000313" key="5">
    <source>
        <dbReference type="Proteomes" id="UP000635606"/>
    </source>
</evidence>
<comment type="caution">
    <text evidence="4">The sequence shown here is derived from an EMBL/GenBank/DDBJ whole genome shotgun (WGS) entry which is preliminary data.</text>
</comment>
<dbReference type="Pfam" id="PF01569">
    <property type="entry name" value="PAP2"/>
    <property type="match status" value="1"/>
</dbReference>
<evidence type="ECO:0000256" key="1">
    <source>
        <dbReference type="SAM" id="MobiDB-lite"/>
    </source>
</evidence>
<keyword evidence="5" id="KW-1185">Reference proteome</keyword>
<feature type="chain" id="PRO_5035304721" description="Phosphatidic acid phosphatase type 2/haloperoxidase domain-containing protein" evidence="2">
    <location>
        <begin position="25"/>
        <end position="427"/>
    </location>
</feature>
<keyword evidence="2" id="KW-0732">Signal</keyword>
<sequence>MRRWHRRIPLLVAALALVAAPALAAPVAPAAAAEPASAARANPVITWDLNAQTAIWDIARQQPNVQARAFAMVHGAAYDAVNAIAGTPYQPYLGAPRADGTESVDAAVGAASHLVLAALFPDQSDRLRAQYDEFLAGIPDGRAKRRGIALGERTAAAMVADRRDDGAFGDQTWVVGTRPGEWRPTPPTFGSDSAWSGHVRPFLVGDVSRFPTPGPPALTSAAYARDVGEVTLVGRATSTVRTADQTEAAIWWHDRNNVMWQVKRQLATTQRLSVLRTARLFAMIDLIGADAAIACFAQKEKWSFWRPVTAIQLADTDGNPLTVADPTWMPLLVTPPFPEYPSGHACGTAARMTTYTLFFGRDRVPFSAYSVDADATRHFTSFSGALAELEDARVWGGVHFRTADTHGAALGAAVARYAAARHFQPRH</sequence>
<dbReference type="RefSeq" id="WP_203927115.1">
    <property type="nucleotide sequence ID" value="NZ_BOPH01000023.1"/>
</dbReference>
<dbReference type="PROSITE" id="PS51318">
    <property type="entry name" value="TAT"/>
    <property type="match status" value="1"/>
</dbReference>
<dbReference type="InterPro" id="IPR036938">
    <property type="entry name" value="PAP2/HPO_sf"/>
</dbReference>
<name>A0A8J4E9X2_9ACTN</name>
<feature type="region of interest" description="Disordered" evidence="1">
    <location>
        <begin position="170"/>
        <end position="191"/>
    </location>
</feature>
<accession>A0A8J4E9X2</accession>
<reference evidence="4" key="1">
    <citation type="submission" date="2021-01" db="EMBL/GenBank/DDBJ databases">
        <title>Whole genome shotgun sequence of Virgisporangium ochraceum NBRC 16418.</title>
        <authorList>
            <person name="Komaki H."/>
            <person name="Tamura T."/>
        </authorList>
    </citation>
    <scope>NUCLEOTIDE SEQUENCE</scope>
    <source>
        <strain evidence="4">NBRC 16418</strain>
    </source>
</reference>
<evidence type="ECO:0000313" key="4">
    <source>
        <dbReference type="EMBL" id="GIJ67151.1"/>
    </source>
</evidence>
<evidence type="ECO:0000256" key="2">
    <source>
        <dbReference type="SAM" id="SignalP"/>
    </source>
</evidence>
<proteinExistence type="predicted"/>
<dbReference type="EMBL" id="BOPH01000023">
    <property type="protein sequence ID" value="GIJ67151.1"/>
    <property type="molecule type" value="Genomic_DNA"/>
</dbReference>
<dbReference type="Proteomes" id="UP000635606">
    <property type="component" value="Unassembled WGS sequence"/>
</dbReference>
<dbReference type="SUPFAM" id="SSF48317">
    <property type="entry name" value="Acid phosphatase/Vanadium-dependent haloperoxidase"/>
    <property type="match status" value="1"/>
</dbReference>
<dbReference type="InterPro" id="IPR000326">
    <property type="entry name" value="PAP2/HPO"/>
</dbReference>
<dbReference type="Gene3D" id="1.10.606.20">
    <property type="match status" value="1"/>
</dbReference>
<dbReference type="CDD" id="cd03398">
    <property type="entry name" value="PAP2_haloperoxidase"/>
    <property type="match status" value="1"/>
</dbReference>
<protein>
    <recommendedName>
        <fullName evidence="3">Phosphatidic acid phosphatase type 2/haloperoxidase domain-containing protein</fullName>
    </recommendedName>
</protein>
<evidence type="ECO:0000259" key="3">
    <source>
        <dbReference type="Pfam" id="PF01569"/>
    </source>
</evidence>
<feature type="signal peptide" evidence="2">
    <location>
        <begin position="1"/>
        <end position="24"/>
    </location>
</feature>
<dbReference type="InterPro" id="IPR052559">
    <property type="entry name" value="V-haloperoxidase"/>
</dbReference>
<organism evidence="4 5">
    <name type="scientific">Virgisporangium ochraceum</name>
    <dbReference type="NCBI Taxonomy" id="65505"/>
    <lineage>
        <taxon>Bacteria</taxon>
        <taxon>Bacillati</taxon>
        <taxon>Actinomycetota</taxon>
        <taxon>Actinomycetes</taxon>
        <taxon>Micromonosporales</taxon>
        <taxon>Micromonosporaceae</taxon>
        <taxon>Virgisporangium</taxon>
    </lineage>
</organism>
<gene>
    <name evidence="4" type="ORF">Voc01_020680</name>
</gene>
<dbReference type="PANTHER" id="PTHR34599:SF1">
    <property type="entry name" value="PHOSPHATIDIC ACID PHOSPHATASE TYPE 2_HALOPEROXIDASE DOMAIN-CONTAINING PROTEIN"/>
    <property type="match status" value="1"/>
</dbReference>
<dbReference type="InterPro" id="IPR006311">
    <property type="entry name" value="TAT_signal"/>
</dbReference>
<dbReference type="AlphaFoldDB" id="A0A8J4E9X2"/>